<dbReference type="NCBIfam" id="TIGR00236">
    <property type="entry name" value="wecB"/>
    <property type="match status" value="1"/>
</dbReference>
<keyword evidence="1 3" id="KW-0413">Isomerase</keyword>
<evidence type="ECO:0000256" key="1">
    <source>
        <dbReference type="RuleBase" id="RU003513"/>
    </source>
</evidence>
<sequence>MLKVVTIVGTRPEIIRLATTIELLDKYTDHTLVHTGQNYDYELNEVFFEELGVRKPDIFLGIDTSSLGTVIGNVIIESEKVFREVRPDALVLLGDTNSALSAIMAKRMKIPIYHMEAGNRSFDRNVPEETNRRMVDHISDFNLPYTEHARRNLLDEGIHPRRLYITGSPLAELIAKFRDKIEGSDVLERLELESGKYFIVSLHREENVDSNERLRSLISTLNHLASHYDMPIIVSTHPRTRNRLDKMGGVELDRRVRDMKPFGYYDYNKLQMNAYCALSDSGTIAEESAMLDFPAVSPRDAIERPEAIDTGNIVFTGLDRDAIVESIEAVVAIHRERKDFGLPSPMPEAYDMPNSAERVVKLILGTARLSNQWDGIRTHDHV</sequence>
<accession>A0A6I4T054</accession>
<dbReference type="SUPFAM" id="SSF53756">
    <property type="entry name" value="UDP-Glycosyltransferase/glycogen phosphorylase"/>
    <property type="match status" value="1"/>
</dbReference>
<dbReference type="RefSeq" id="WP_159796596.1">
    <property type="nucleotide sequence ID" value="NZ_WTYM01000052.1"/>
</dbReference>
<keyword evidence="4" id="KW-1185">Reference proteome</keyword>
<dbReference type="EC" id="5.1.3.14" evidence="3"/>
<dbReference type="InterPro" id="IPR029767">
    <property type="entry name" value="WecB-like"/>
</dbReference>
<dbReference type="PANTHER" id="PTHR43174">
    <property type="entry name" value="UDP-N-ACETYLGLUCOSAMINE 2-EPIMERASE"/>
    <property type="match status" value="1"/>
</dbReference>
<dbReference type="EMBL" id="WTYM01000052">
    <property type="protein sequence ID" value="MXO60556.1"/>
    <property type="molecule type" value="Genomic_DNA"/>
</dbReference>
<dbReference type="InterPro" id="IPR003331">
    <property type="entry name" value="UDP_GlcNAc_Epimerase_2_dom"/>
</dbReference>
<protein>
    <submittedName>
        <fullName evidence="3">UDP-N-acetylglucosamine 2-epimerase (Non-hydrolyzing)</fullName>
        <ecNumber evidence="3">5.1.3.14</ecNumber>
    </submittedName>
</protein>
<feature type="domain" description="UDP-N-acetylglucosamine 2-epimerase" evidence="2">
    <location>
        <begin position="27"/>
        <end position="363"/>
    </location>
</feature>
<dbReference type="CDD" id="cd03786">
    <property type="entry name" value="GTB_UDP-GlcNAc_2-Epimerase"/>
    <property type="match status" value="1"/>
</dbReference>
<reference evidence="3 4" key="1">
    <citation type="submission" date="2019-12" db="EMBL/GenBank/DDBJ databases">
        <title>Genomic-based taxomic classification of the family Erythrobacteraceae.</title>
        <authorList>
            <person name="Xu L."/>
        </authorList>
    </citation>
    <scope>NUCLEOTIDE SEQUENCE [LARGE SCALE GENOMIC DNA]</scope>
    <source>
        <strain evidence="3 4">MCCC 1K01500</strain>
    </source>
</reference>
<evidence type="ECO:0000259" key="2">
    <source>
        <dbReference type="Pfam" id="PF02350"/>
    </source>
</evidence>
<organism evidence="3 4">
    <name type="scientific">Croceibacterium salegens</name>
    <dbReference type="NCBI Taxonomy" id="1737568"/>
    <lineage>
        <taxon>Bacteria</taxon>
        <taxon>Pseudomonadati</taxon>
        <taxon>Pseudomonadota</taxon>
        <taxon>Alphaproteobacteria</taxon>
        <taxon>Sphingomonadales</taxon>
        <taxon>Erythrobacteraceae</taxon>
        <taxon>Croceibacterium</taxon>
    </lineage>
</organism>
<comment type="caution">
    <text evidence="3">The sequence shown here is derived from an EMBL/GenBank/DDBJ whole genome shotgun (WGS) entry which is preliminary data.</text>
</comment>
<evidence type="ECO:0000313" key="3">
    <source>
        <dbReference type="EMBL" id="MXO60556.1"/>
    </source>
</evidence>
<comment type="similarity">
    <text evidence="1">Belongs to the UDP-N-acetylglucosamine 2-epimerase family.</text>
</comment>
<dbReference type="OrthoDB" id="9803238at2"/>
<dbReference type="PANTHER" id="PTHR43174:SF1">
    <property type="entry name" value="UDP-N-ACETYLGLUCOSAMINE 2-EPIMERASE"/>
    <property type="match status" value="1"/>
</dbReference>
<dbReference type="Gene3D" id="3.40.50.2000">
    <property type="entry name" value="Glycogen Phosphorylase B"/>
    <property type="match status" value="2"/>
</dbReference>
<dbReference type="AlphaFoldDB" id="A0A6I4T054"/>
<gene>
    <name evidence="3" type="ORF">GRI89_13505</name>
</gene>
<dbReference type="Pfam" id="PF02350">
    <property type="entry name" value="Epimerase_2"/>
    <property type="match status" value="1"/>
</dbReference>
<evidence type="ECO:0000313" key="4">
    <source>
        <dbReference type="Proteomes" id="UP000433652"/>
    </source>
</evidence>
<dbReference type="GO" id="GO:0008761">
    <property type="term" value="F:UDP-N-acetylglucosamine 2-epimerase activity"/>
    <property type="evidence" value="ECO:0007669"/>
    <property type="project" value="UniProtKB-EC"/>
</dbReference>
<proteinExistence type="inferred from homology"/>
<name>A0A6I4T054_9SPHN</name>
<dbReference type="Proteomes" id="UP000433652">
    <property type="component" value="Unassembled WGS sequence"/>
</dbReference>